<dbReference type="EC" id="3.-.-.-" evidence="4"/>
<evidence type="ECO:0000313" key="4">
    <source>
        <dbReference type="EMBL" id="MFD1062576.1"/>
    </source>
</evidence>
<dbReference type="InterPro" id="IPR051398">
    <property type="entry name" value="Polysacch_Deacetylase"/>
</dbReference>
<dbReference type="PANTHER" id="PTHR34216:SF3">
    <property type="entry name" value="POLY-BETA-1,6-N-ACETYL-D-GLUCOSAMINE N-DEACETYLASE"/>
    <property type="match status" value="1"/>
</dbReference>
<evidence type="ECO:0000256" key="1">
    <source>
        <dbReference type="ARBA" id="ARBA00004613"/>
    </source>
</evidence>
<evidence type="ECO:0000313" key="5">
    <source>
        <dbReference type="Proteomes" id="UP001597013"/>
    </source>
</evidence>
<reference evidence="5" key="1">
    <citation type="journal article" date="2019" name="Int. J. Syst. Evol. Microbiol.">
        <title>The Global Catalogue of Microorganisms (GCM) 10K type strain sequencing project: providing services to taxonomists for standard genome sequencing and annotation.</title>
        <authorList>
            <consortium name="The Broad Institute Genomics Platform"/>
            <consortium name="The Broad Institute Genome Sequencing Center for Infectious Disease"/>
            <person name="Wu L."/>
            <person name="Ma J."/>
        </authorList>
    </citation>
    <scope>NUCLEOTIDE SEQUENCE [LARGE SCALE GENOMIC DNA]</scope>
    <source>
        <strain evidence="5">CCUG 62215</strain>
    </source>
</reference>
<organism evidence="4 5">
    <name type="scientific">Winogradskyella litorisediminis</name>
    <dbReference type="NCBI Taxonomy" id="1156618"/>
    <lineage>
        <taxon>Bacteria</taxon>
        <taxon>Pseudomonadati</taxon>
        <taxon>Bacteroidota</taxon>
        <taxon>Flavobacteriia</taxon>
        <taxon>Flavobacteriales</taxon>
        <taxon>Flavobacteriaceae</taxon>
        <taxon>Winogradskyella</taxon>
    </lineage>
</organism>
<evidence type="ECO:0000256" key="2">
    <source>
        <dbReference type="ARBA" id="ARBA00022729"/>
    </source>
</evidence>
<protein>
    <submittedName>
        <fullName evidence="4">Polysaccharide deacetylase family protein</fullName>
        <ecNumber evidence="4">3.-.-.-</ecNumber>
    </submittedName>
</protein>
<dbReference type="Pfam" id="PF01522">
    <property type="entry name" value="Polysacc_deac_1"/>
    <property type="match status" value="1"/>
</dbReference>
<dbReference type="Gene3D" id="3.20.20.370">
    <property type="entry name" value="Glycoside hydrolase/deacetylase"/>
    <property type="match status" value="1"/>
</dbReference>
<keyword evidence="2" id="KW-0732">Signal</keyword>
<dbReference type="EMBL" id="JBHTJL010000009">
    <property type="protein sequence ID" value="MFD1062576.1"/>
    <property type="molecule type" value="Genomic_DNA"/>
</dbReference>
<gene>
    <name evidence="4" type="ORF">ACFQ1Q_04900</name>
</gene>
<name>A0ABW3N8K5_9FLAO</name>
<dbReference type="Proteomes" id="UP001597013">
    <property type="component" value="Unassembled WGS sequence"/>
</dbReference>
<accession>A0ABW3N8K5</accession>
<comment type="subcellular location">
    <subcellularLocation>
        <location evidence="1">Secreted</location>
    </subcellularLocation>
</comment>
<dbReference type="PROSITE" id="PS51677">
    <property type="entry name" value="NODB"/>
    <property type="match status" value="1"/>
</dbReference>
<dbReference type="InterPro" id="IPR002509">
    <property type="entry name" value="NODB_dom"/>
</dbReference>
<comment type="caution">
    <text evidence="4">The sequence shown here is derived from an EMBL/GenBank/DDBJ whole genome shotgun (WGS) entry which is preliminary data.</text>
</comment>
<evidence type="ECO:0000259" key="3">
    <source>
        <dbReference type="PROSITE" id="PS51677"/>
    </source>
</evidence>
<dbReference type="PANTHER" id="PTHR34216">
    <property type="match status" value="1"/>
</dbReference>
<feature type="domain" description="NodB homology" evidence="3">
    <location>
        <begin position="30"/>
        <end position="205"/>
    </location>
</feature>
<dbReference type="SUPFAM" id="SSF88713">
    <property type="entry name" value="Glycoside hydrolase/deacetylase"/>
    <property type="match status" value="1"/>
</dbReference>
<dbReference type="GO" id="GO:0016787">
    <property type="term" value="F:hydrolase activity"/>
    <property type="evidence" value="ECO:0007669"/>
    <property type="project" value="UniProtKB-KW"/>
</dbReference>
<keyword evidence="4" id="KW-0378">Hydrolase</keyword>
<dbReference type="RefSeq" id="WP_386128563.1">
    <property type="nucleotide sequence ID" value="NZ_JBHTJL010000009.1"/>
</dbReference>
<proteinExistence type="predicted"/>
<sequence length="205" mass="23432">MSTPLELFIKHMDILKNEYVIVKEITKKKGEILICFDDGFKGIYDCKSYFIKNNIKVHIFLISSFIGKENYLNKEQILDLNTYSNFTFGAHTDNHVNLGTLNKDEITSELVTCKNKLEDLLSEEITDLCFPRGSFSNKVIALCKEAGYNSLYSSIPGNYFSVIKKDVICRNLVQHDSPSAFKQSLNGAQNILTKKRLKQHFNSLN</sequence>
<dbReference type="CDD" id="cd10918">
    <property type="entry name" value="CE4_NodB_like_5s_6s"/>
    <property type="match status" value="1"/>
</dbReference>
<keyword evidence="5" id="KW-1185">Reference proteome</keyword>
<dbReference type="InterPro" id="IPR011330">
    <property type="entry name" value="Glyco_hydro/deAcase_b/a-brl"/>
</dbReference>